<dbReference type="InterPro" id="IPR041577">
    <property type="entry name" value="RT_RNaseH_2"/>
</dbReference>
<dbReference type="GO" id="GO:0015074">
    <property type="term" value="P:DNA integration"/>
    <property type="evidence" value="ECO:0007669"/>
    <property type="project" value="InterPro"/>
</dbReference>
<dbReference type="Gene3D" id="3.30.70.270">
    <property type="match status" value="2"/>
</dbReference>
<organism evidence="3 4">
    <name type="scientific">Paramuricea clavata</name>
    <name type="common">Red gorgonian</name>
    <name type="synonym">Violescent sea-whip</name>
    <dbReference type="NCBI Taxonomy" id="317549"/>
    <lineage>
        <taxon>Eukaryota</taxon>
        <taxon>Metazoa</taxon>
        <taxon>Cnidaria</taxon>
        <taxon>Anthozoa</taxon>
        <taxon>Octocorallia</taxon>
        <taxon>Malacalcyonacea</taxon>
        <taxon>Plexauridae</taxon>
        <taxon>Paramuricea</taxon>
    </lineage>
</organism>
<dbReference type="PROSITE" id="PS50994">
    <property type="entry name" value="INTEGRASE"/>
    <property type="match status" value="1"/>
</dbReference>
<evidence type="ECO:0000313" key="4">
    <source>
        <dbReference type="Proteomes" id="UP001152795"/>
    </source>
</evidence>
<reference evidence="3" key="1">
    <citation type="submission" date="2020-04" db="EMBL/GenBank/DDBJ databases">
        <authorList>
            <person name="Alioto T."/>
            <person name="Alioto T."/>
            <person name="Gomez Garrido J."/>
        </authorList>
    </citation>
    <scope>NUCLEOTIDE SEQUENCE</scope>
    <source>
        <strain evidence="3">A484AB</strain>
    </source>
</reference>
<dbReference type="CDD" id="cd09274">
    <property type="entry name" value="RNase_HI_RT_Ty3"/>
    <property type="match status" value="1"/>
</dbReference>
<dbReference type="InterPro" id="IPR043502">
    <property type="entry name" value="DNA/RNA_pol_sf"/>
</dbReference>
<dbReference type="PANTHER" id="PTHR37984">
    <property type="entry name" value="PROTEIN CBG26694"/>
    <property type="match status" value="1"/>
</dbReference>
<dbReference type="OrthoDB" id="775972at2759"/>
<dbReference type="Pfam" id="PF00665">
    <property type="entry name" value="rve"/>
    <property type="match status" value="1"/>
</dbReference>
<dbReference type="InterPro" id="IPR043128">
    <property type="entry name" value="Rev_trsase/Diguanyl_cyclase"/>
</dbReference>
<dbReference type="AlphaFoldDB" id="A0A6S7G634"/>
<dbReference type="CDD" id="cd01647">
    <property type="entry name" value="RT_LTR"/>
    <property type="match status" value="1"/>
</dbReference>
<dbReference type="PANTHER" id="PTHR37984:SF13">
    <property type="entry name" value="RIBONUCLEASE H"/>
    <property type="match status" value="1"/>
</dbReference>
<evidence type="ECO:0000313" key="3">
    <source>
        <dbReference type="EMBL" id="CAB3988654.1"/>
    </source>
</evidence>
<comment type="caution">
    <text evidence="3">The sequence shown here is derived from an EMBL/GenBank/DDBJ whole genome shotgun (WGS) entry which is preliminary data.</text>
</comment>
<dbReference type="Gene3D" id="3.30.420.10">
    <property type="entry name" value="Ribonuclease H-like superfamily/Ribonuclease H"/>
    <property type="match status" value="1"/>
</dbReference>
<keyword evidence="4" id="KW-1185">Reference proteome</keyword>
<dbReference type="FunFam" id="3.30.70.270:FF:000026">
    <property type="entry name" value="Transposon Ty3-G Gag-Pol polyprotein"/>
    <property type="match status" value="1"/>
</dbReference>
<dbReference type="Pfam" id="PF17919">
    <property type="entry name" value="RT_RNaseH_2"/>
    <property type="match status" value="1"/>
</dbReference>
<proteinExistence type="predicted"/>
<gene>
    <name evidence="3" type="ORF">PACLA_8A071556</name>
</gene>
<dbReference type="Proteomes" id="UP001152795">
    <property type="component" value="Unassembled WGS sequence"/>
</dbReference>
<protein>
    <submittedName>
        <fullName evidence="3">Retrovirus-related Pol poly from transposon</fullName>
    </submittedName>
</protein>
<sequence length="617" mass="70085">MEIDTAADFLIMSKSMYDQMFSHFPLYPSAVKLKTYTSEILQDLYTMLTGSKVFSKLDLSHAYAQLNVDKESQEYLTINTHKGLYSYTKLPYVVKSAPKIFQSKMDQILQGIEKCVCKQDDILIGGNDWRENLKILGEVLERLCQHNVHLKQSKCEFLKPEVVYLGLKINEKGLHPVEEEVDAVRKAPVPSNVSELRSFLGMVQYYSFFPNLATTLAPLHKLLKKDVQWKWTSECQKAYDVCKQSLTSDTLLVHYDLNRKLRLACDASSYGLGTVLSHVMDDGQERPIAYASRTLSQTEKNYAQIEREALSIVFGVKKFHQFLYGRNFTLITDHKPLLAILGPWSAIPTLAAARMQRWALVLSAYDYVIEYKSSEKHANCDALSRLPHQNSTIGSESAIYQYIIMSCQSGCVSRHSKWIEVKHMTSTTTQRTLDELRLIFAVYGLPEEVVSDNGPQFTATEFVEFMTKNGIKHTLVPPYHPQSNGAAERSVRVVKEALAKQVIQGTQGVSMKHRLANFLLRYRTTPHSTTGVSPGELMMKRRLRTRLSLVKPDLAQIIDQEPPRIQQAEKLEALSDVYVDLVMSLDKSQLSPVIIVKIQTISKVKQNTQKDLSLLTK</sequence>
<feature type="non-terminal residue" evidence="3">
    <location>
        <position position="617"/>
    </location>
</feature>
<dbReference type="GO" id="GO:0003676">
    <property type="term" value="F:nucleic acid binding"/>
    <property type="evidence" value="ECO:0007669"/>
    <property type="project" value="InterPro"/>
</dbReference>
<dbReference type="InterPro" id="IPR050951">
    <property type="entry name" value="Retrovirus_Pol_polyprotein"/>
</dbReference>
<accession>A0A6S7G634</accession>
<dbReference type="InterPro" id="IPR000477">
    <property type="entry name" value="RT_dom"/>
</dbReference>
<dbReference type="PROSITE" id="PS50878">
    <property type="entry name" value="RT_POL"/>
    <property type="match status" value="1"/>
</dbReference>
<dbReference type="SUPFAM" id="SSF56672">
    <property type="entry name" value="DNA/RNA polymerases"/>
    <property type="match status" value="1"/>
</dbReference>
<evidence type="ECO:0000259" key="2">
    <source>
        <dbReference type="PROSITE" id="PS50994"/>
    </source>
</evidence>
<dbReference type="Gene3D" id="3.10.10.10">
    <property type="entry name" value="HIV Type 1 Reverse Transcriptase, subunit A, domain 1"/>
    <property type="match status" value="1"/>
</dbReference>
<name>A0A6S7G634_PARCT</name>
<dbReference type="InterPro" id="IPR036397">
    <property type="entry name" value="RNaseH_sf"/>
</dbReference>
<feature type="domain" description="Integrase catalytic" evidence="2">
    <location>
        <begin position="383"/>
        <end position="542"/>
    </location>
</feature>
<dbReference type="EMBL" id="CACRXK020001359">
    <property type="protein sequence ID" value="CAB3988654.1"/>
    <property type="molecule type" value="Genomic_DNA"/>
</dbReference>
<dbReference type="InterPro" id="IPR001584">
    <property type="entry name" value="Integrase_cat-core"/>
</dbReference>
<feature type="domain" description="Reverse transcriptase" evidence="1">
    <location>
        <begin position="1"/>
        <end position="169"/>
    </location>
</feature>
<dbReference type="Pfam" id="PF00078">
    <property type="entry name" value="RVT_1"/>
    <property type="match status" value="1"/>
</dbReference>
<dbReference type="SUPFAM" id="SSF53098">
    <property type="entry name" value="Ribonuclease H-like"/>
    <property type="match status" value="1"/>
</dbReference>
<dbReference type="InterPro" id="IPR012337">
    <property type="entry name" value="RNaseH-like_sf"/>
</dbReference>
<evidence type="ECO:0000259" key="1">
    <source>
        <dbReference type="PROSITE" id="PS50878"/>
    </source>
</evidence>